<comment type="caution">
    <text evidence="2">The sequence shown here is derived from an EMBL/GenBank/DDBJ whole genome shotgun (WGS) entry which is preliminary data.</text>
</comment>
<organism evidence="2 3">
    <name type="scientific">Puccinia graminis f. sp. tritici</name>
    <dbReference type="NCBI Taxonomy" id="56615"/>
    <lineage>
        <taxon>Eukaryota</taxon>
        <taxon>Fungi</taxon>
        <taxon>Dikarya</taxon>
        <taxon>Basidiomycota</taxon>
        <taxon>Pucciniomycotina</taxon>
        <taxon>Pucciniomycetes</taxon>
        <taxon>Pucciniales</taxon>
        <taxon>Pucciniaceae</taxon>
        <taxon>Puccinia</taxon>
    </lineage>
</organism>
<reference evidence="2 3" key="1">
    <citation type="submission" date="2019-05" db="EMBL/GenBank/DDBJ databases">
        <title>Emergence of the Ug99 lineage of the wheat stem rust pathogen through somatic hybridization.</title>
        <authorList>
            <person name="Li F."/>
            <person name="Upadhyaya N.M."/>
            <person name="Sperschneider J."/>
            <person name="Matny O."/>
            <person name="Nguyen-Phuc H."/>
            <person name="Mago R."/>
            <person name="Raley C."/>
            <person name="Miller M.E."/>
            <person name="Silverstein K.A.T."/>
            <person name="Henningsen E."/>
            <person name="Hirsch C.D."/>
            <person name="Visser B."/>
            <person name="Pretorius Z.A."/>
            <person name="Steffenson B.J."/>
            <person name="Schwessinger B."/>
            <person name="Dodds P.N."/>
            <person name="Figueroa M."/>
        </authorList>
    </citation>
    <scope>NUCLEOTIDE SEQUENCE [LARGE SCALE GENOMIC DNA]</scope>
    <source>
        <strain evidence="2 3">Ug99</strain>
    </source>
</reference>
<dbReference type="AlphaFoldDB" id="A0A5B0R5N0"/>
<evidence type="ECO:0000313" key="3">
    <source>
        <dbReference type="Proteomes" id="UP000325313"/>
    </source>
</evidence>
<accession>A0A5B0R5N0</accession>
<feature type="region of interest" description="Disordered" evidence="1">
    <location>
        <begin position="46"/>
        <end position="76"/>
    </location>
</feature>
<protein>
    <submittedName>
        <fullName evidence="2">Uncharacterized protein</fullName>
    </submittedName>
</protein>
<proteinExistence type="predicted"/>
<sequence length="76" mass="8827">MYLDQGPGRPPLRAHLSKHFRTSFGNVSKPSTRSVAKHPQSRCYMLYPHLRPPRNQSNRSETTRTEQSEQVLDLNH</sequence>
<evidence type="ECO:0000256" key="1">
    <source>
        <dbReference type="SAM" id="MobiDB-lite"/>
    </source>
</evidence>
<dbReference type="EMBL" id="VDEP01000241">
    <property type="protein sequence ID" value="KAA1120827.1"/>
    <property type="molecule type" value="Genomic_DNA"/>
</dbReference>
<evidence type="ECO:0000313" key="2">
    <source>
        <dbReference type="EMBL" id="KAA1120827.1"/>
    </source>
</evidence>
<dbReference type="Proteomes" id="UP000325313">
    <property type="component" value="Unassembled WGS sequence"/>
</dbReference>
<name>A0A5B0R5N0_PUCGR</name>
<gene>
    <name evidence="2" type="ORF">PGTUg99_023422</name>
</gene>